<feature type="transmembrane region" description="Helical" evidence="1">
    <location>
        <begin position="117"/>
        <end position="133"/>
    </location>
</feature>
<keyword evidence="1" id="KW-1133">Transmembrane helix</keyword>
<comment type="caution">
    <text evidence="2">The sequence shown here is derived from an EMBL/GenBank/DDBJ whole genome shotgun (WGS) entry which is preliminary data.</text>
</comment>
<accession>A0A202CGC3</accession>
<proteinExistence type="predicted"/>
<feature type="transmembrane region" description="Helical" evidence="1">
    <location>
        <begin position="6"/>
        <end position="25"/>
    </location>
</feature>
<dbReference type="EMBL" id="MVAG01000039">
    <property type="protein sequence ID" value="OVE62849.1"/>
    <property type="molecule type" value="Genomic_DNA"/>
</dbReference>
<keyword evidence="1" id="KW-0472">Membrane</keyword>
<keyword evidence="1" id="KW-0812">Transmembrane</keyword>
<evidence type="ECO:0000256" key="1">
    <source>
        <dbReference type="SAM" id="Phobius"/>
    </source>
</evidence>
<organism evidence="2 3">
    <name type="scientific">Chryseobacterium mucoviscidosis</name>
    <dbReference type="NCBI Taxonomy" id="1945581"/>
    <lineage>
        <taxon>Bacteria</taxon>
        <taxon>Pseudomonadati</taxon>
        <taxon>Bacteroidota</taxon>
        <taxon>Flavobacteriia</taxon>
        <taxon>Flavobacteriales</taxon>
        <taxon>Weeksellaceae</taxon>
        <taxon>Chryseobacterium group</taxon>
        <taxon>Chryseobacterium</taxon>
    </lineage>
</organism>
<sequence>MVDIYQVILYLNNSLLVICALIGILKYKTLRNTEKWYVYYIIFLFLIEAAGRVSISLFHVKGLDFLFPYYVAGEFLILGILFVKKLSLPWYCYLPVVVLALFFLLDTGMVTNEVKKVISNIIVICFAGYALLMEIKNIKVNDRFMAVDSLIFLYYGLSVFLFFLLRQLADFGVKQAGMIWSINNVLCSFLYISIIYTFLRLKK</sequence>
<name>A0A202CGC3_9FLAO</name>
<gene>
    <name evidence="2" type="ORF">B0E34_01070</name>
</gene>
<dbReference type="AlphaFoldDB" id="A0A202CGC3"/>
<protein>
    <submittedName>
        <fullName evidence="2">Uncharacterized protein</fullName>
    </submittedName>
</protein>
<dbReference type="Proteomes" id="UP000196355">
    <property type="component" value="Unassembled WGS sequence"/>
</dbReference>
<evidence type="ECO:0000313" key="2">
    <source>
        <dbReference type="EMBL" id="OVE62849.1"/>
    </source>
</evidence>
<feature type="transmembrane region" description="Helical" evidence="1">
    <location>
        <begin position="145"/>
        <end position="165"/>
    </location>
</feature>
<feature type="transmembrane region" description="Helical" evidence="1">
    <location>
        <begin position="90"/>
        <end position="111"/>
    </location>
</feature>
<feature type="transmembrane region" description="Helical" evidence="1">
    <location>
        <begin position="66"/>
        <end position="83"/>
    </location>
</feature>
<reference evidence="3" key="1">
    <citation type="submission" date="2017-02" db="EMBL/GenBank/DDBJ databases">
        <authorList>
            <person name="Tetz G."/>
            <person name="Tetz V."/>
        </authorList>
    </citation>
    <scope>NUCLEOTIDE SEQUENCE [LARGE SCALE GENOMIC DNA]</scope>
    <source>
        <strain evidence="3">VT16-26</strain>
    </source>
</reference>
<feature type="transmembrane region" description="Helical" evidence="1">
    <location>
        <begin position="177"/>
        <end position="199"/>
    </location>
</feature>
<feature type="transmembrane region" description="Helical" evidence="1">
    <location>
        <begin position="37"/>
        <end position="60"/>
    </location>
</feature>
<evidence type="ECO:0000313" key="3">
    <source>
        <dbReference type="Proteomes" id="UP000196355"/>
    </source>
</evidence>
<keyword evidence="3" id="KW-1185">Reference proteome</keyword>